<dbReference type="PANTHER" id="PTHR42934:SF1">
    <property type="entry name" value="GLYCOLATE OXIDASE SUBUNIT GLCD"/>
    <property type="match status" value="1"/>
</dbReference>
<keyword evidence="4" id="KW-0560">Oxidoreductase</keyword>
<dbReference type="InterPro" id="IPR016171">
    <property type="entry name" value="Vanillyl_alc_oxidase_C-sub2"/>
</dbReference>
<dbReference type="InterPro" id="IPR016164">
    <property type="entry name" value="FAD-linked_Oxase-like_C"/>
</dbReference>
<evidence type="ECO:0000259" key="5">
    <source>
        <dbReference type="PROSITE" id="PS51387"/>
    </source>
</evidence>
<accession>A0A2T1KVK7</accession>
<dbReference type="Gene3D" id="3.30.70.2740">
    <property type="match status" value="1"/>
</dbReference>
<dbReference type="PROSITE" id="PS51387">
    <property type="entry name" value="FAD_PCMH"/>
    <property type="match status" value="1"/>
</dbReference>
<evidence type="ECO:0000256" key="4">
    <source>
        <dbReference type="ARBA" id="ARBA00023002"/>
    </source>
</evidence>
<dbReference type="InterPro" id="IPR016166">
    <property type="entry name" value="FAD-bd_PCMH"/>
</dbReference>
<dbReference type="Pfam" id="PF01565">
    <property type="entry name" value="FAD_binding_4"/>
    <property type="match status" value="1"/>
</dbReference>
<dbReference type="InterPro" id="IPR004113">
    <property type="entry name" value="FAD-bd_oxidored_4_C"/>
</dbReference>
<dbReference type="EMBL" id="PXNP01000008">
    <property type="protein sequence ID" value="PSF14119.1"/>
    <property type="molecule type" value="Genomic_DNA"/>
</dbReference>
<name>A0A2T1KVK7_9GAMM</name>
<dbReference type="InterPro" id="IPR036318">
    <property type="entry name" value="FAD-bd_PCMH-like_sf"/>
</dbReference>
<dbReference type="SUPFAM" id="SSF55103">
    <property type="entry name" value="FAD-linked oxidases, C-terminal domain"/>
    <property type="match status" value="1"/>
</dbReference>
<evidence type="ECO:0000313" key="7">
    <source>
        <dbReference type="Proteomes" id="UP000239866"/>
    </source>
</evidence>
<keyword evidence="7" id="KW-1185">Reference proteome</keyword>
<evidence type="ECO:0000256" key="3">
    <source>
        <dbReference type="ARBA" id="ARBA00022827"/>
    </source>
</evidence>
<dbReference type="InterPro" id="IPR016169">
    <property type="entry name" value="FAD-bd_PCMH_sub2"/>
</dbReference>
<feature type="domain" description="FAD-binding PCMH-type" evidence="5">
    <location>
        <begin position="43"/>
        <end position="221"/>
    </location>
</feature>
<keyword evidence="3" id="KW-0274">FAD</keyword>
<comment type="caution">
    <text evidence="6">The sequence shown here is derived from an EMBL/GenBank/DDBJ whole genome shotgun (WGS) entry which is preliminary data.</text>
</comment>
<gene>
    <name evidence="6" type="ORF">C7H09_00940</name>
</gene>
<proteinExistence type="predicted"/>
<evidence type="ECO:0000256" key="2">
    <source>
        <dbReference type="ARBA" id="ARBA00022630"/>
    </source>
</evidence>
<dbReference type="Gene3D" id="1.10.45.10">
    <property type="entry name" value="Vanillyl-alcohol Oxidase, Chain A, domain 4"/>
    <property type="match status" value="1"/>
</dbReference>
<dbReference type="PANTHER" id="PTHR42934">
    <property type="entry name" value="GLYCOLATE OXIDASE SUBUNIT GLCD"/>
    <property type="match status" value="1"/>
</dbReference>
<dbReference type="GO" id="GO:0071949">
    <property type="term" value="F:FAD binding"/>
    <property type="evidence" value="ECO:0007669"/>
    <property type="project" value="InterPro"/>
</dbReference>
<dbReference type="OrthoDB" id="9811557at2"/>
<dbReference type="InterPro" id="IPR006094">
    <property type="entry name" value="Oxid_FAD_bind_N"/>
</dbReference>
<dbReference type="Gene3D" id="3.30.43.10">
    <property type="entry name" value="Uridine Diphospho-n-acetylenolpyruvylglucosamine Reductase, domain 2"/>
    <property type="match status" value="1"/>
</dbReference>
<dbReference type="Pfam" id="PF02913">
    <property type="entry name" value="FAD-oxidase_C"/>
    <property type="match status" value="1"/>
</dbReference>
<comment type="cofactor">
    <cofactor evidence="1">
        <name>FAD</name>
        <dbReference type="ChEBI" id="CHEBI:57692"/>
    </cofactor>
</comment>
<keyword evidence="2" id="KW-0285">Flavoprotein</keyword>
<protein>
    <submittedName>
        <fullName evidence="6">FAD-binding oxidoreductase</fullName>
    </submittedName>
</protein>
<reference evidence="6 7" key="1">
    <citation type="submission" date="2018-03" db="EMBL/GenBank/DDBJ databases">
        <title>Marinobacter brunus sp. nov., a marine bacterium of Gamma-proteobacteria isolated from the surface seawater of the South China Sea.</title>
        <authorList>
            <person name="Cheng H."/>
            <person name="Wu Y.-H."/>
            <person name="Xamxidin M."/>
            <person name="Xu X.-W."/>
        </authorList>
    </citation>
    <scope>NUCLEOTIDE SEQUENCE [LARGE SCALE GENOMIC DNA]</scope>
    <source>
        <strain evidence="6 7">NH169-3</strain>
    </source>
</reference>
<sequence length="493" mass="53238">MTTNAQAGKTLLAKKFRSFIDPEFVITDDETLKPYECDGLAMYREMPMMVVLPETVEQVQRVMRLCHEQAVPVVARGAGTGLCAGAMPHKEGVVLSLAKFNRILEIDPLARTARLQPGVRNLAISEAAAEHGLYYGPDPSSQIACTIGGNVAENSGGVHCLKYGLTVHNLLSVEIITAEGERVTVGSDGLDTCGMDLLALLTGSEGLLGVVTEVKVKLLPTPEVAQVVMAGFDSIEKAGDAVGAVIAQGIIPGGLEMMDGHAIIAADDFCQAGYPRDARALLLCEVDGTQEEVHEHIAEVEALFRKLGATSIRTSGSEEERALLWKGRKSAFPAVGRISPDYYCMDGTIPRRHLAKVLLAMEQMSEDFGLRVANVFHAGDGNLHPLILFDANVPGEFERAEAFGSRILELCVEVGGCITGEHGVGVEKIRQMAVQFNDQELQQFHDVKAAFDPQGILNPGKGVPTLKFCQEYRSIEHKQHKQHKHDQAGLSHG</sequence>
<evidence type="ECO:0000313" key="6">
    <source>
        <dbReference type="EMBL" id="PSF14119.1"/>
    </source>
</evidence>
<dbReference type="InterPro" id="IPR051914">
    <property type="entry name" value="FAD-linked_OxidoTrans_Type4"/>
</dbReference>
<dbReference type="RefSeq" id="WP_106760790.1">
    <property type="nucleotide sequence ID" value="NZ_PXNP01000008.1"/>
</dbReference>
<evidence type="ECO:0000256" key="1">
    <source>
        <dbReference type="ARBA" id="ARBA00001974"/>
    </source>
</evidence>
<dbReference type="GO" id="GO:0016491">
    <property type="term" value="F:oxidoreductase activity"/>
    <property type="evidence" value="ECO:0007669"/>
    <property type="project" value="UniProtKB-KW"/>
</dbReference>
<dbReference type="InterPro" id="IPR016167">
    <property type="entry name" value="FAD-bd_PCMH_sub1"/>
</dbReference>
<dbReference type="SUPFAM" id="SSF56176">
    <property type="entry name" value="FAD-binding/transporter-associated domain-like"/>
    <property type="match status" value="1"/>
</dbReference>
<dbReference type="Proteomes" id="UP000239866">
    <property type="component" value="Unassembled WGS sequence"/>
</dbReference>
<dbReference type="AlphaFoldDB" id="A0A2T1KVK7"/>
<dbReference type="Gene3D" id="3.30.465.10">
    <property type="match status" value="1"/>
</dbReference>
<organism evidence="6 7">
    <name type="scientific">Marinobacter fuscus</name>
    <dbReference type="NCBI Taxonomy" id="2109942"/>
    <lineage>
        <taxon>Bacteria</taxon>
        <taxon>Pseudomonadati</taxon>
        <taxon>Pseudomonadota</taxon>
        <taxon>Gammaproteobacteria</taxon>
        <taxon>Pseudomonadales</taxon>
        <taxon>Marinobacteraceae</taxon>
        <taxon>Marinobacter</taxon>
    </lineage>
</organism>